<proteinExistence type="inferred from homology"/>
<dbReference type="RefSeq" id="WP_124013857.1">
    <property type="nucleotide sequence ID" value="NZ_CP034073.1"/>
</dbReference>
<dbReference type="AlphaFoldDB" id="A0A3N4DC05"/>
<dbReference type="EMBL" id="RKKB01000016">
    <property type="protein sequence ID" value="RPA23525.1"/>
    <property type="molecule type" value="Genomic_DNA"/>
</dbReference>
<reference evidence="5 7" key="1">
    <citation type="submission" date="2018-11" db="EMBL/GenBank/DDBJ databases">
        <title>Shewanella sp. M2.</title>
        <authorList>
            <person name="Hwang Y.J."/>
            <person name="Hwang C.Y."/>
        </authorList>
    </citation>
    <scope>NUCLEOTIDE SEQUENCE [LARGE SCALE GENOMIC DNA]</scope>
    <source>
        <strain evidence="5 7">M2</strain>
    </source>
</reference>
<sequence>MFSISPVESMNFDGHTLYIKRDDLLHADFSGNKARKFYHFLHHDYSYVTRLVGAGSAQANSLYSLSVLAKQQGWQFDYYVSHISKFLLQHPQGNYAAAIQNGANIINVAELPYADNIAGMHLDDVVQYIMLSTPTYADKQHLLCIPEGGRCEYAETGIAQLASEIIEWAQIRQQIKLMVFLPSGTGTTAAYLNKQLIQQLAQLQLTPVLTIEVLTCSTVGGDDYLRQQFSQLIDEVYYPHIVSDGHKYHFGKLSQRCFDMWQTVCQSGIEFELLYDPVGFLVLQHYLKTNTLTNTDILYVHQGGILGNKTMLPRYLRKFSNSINAS</sequence>
<evidence type="ECO:0000313" key="8">
    <source>
        <dbReference type="Proteomes" id="UP000278855"/>
    </source>
</evidence>
<dbReference type="PANTHER" id="PTHR43780:SF2">
    <property type="entry name" value="1-AMINOCYCLOPROPANE-1-CARBOXYLATE DEAMINASE-RELATED"/>
    <property type="match status" value="1"/>
</dbReference>
<keyword evidence="3 4" id="KW-0663">Pyridoxal phosphate</keyword>
<feature type="modified residue" description="N6-(pyridoxal phosphate)lysine" evidence="4">
    <location>
        <position position="33"/>
    </location>
</feature>
<dbReference type="Proteomes" id="UP000273778">
    <property type="component" value="Chromosome"/>
</dbReference>
<evidence type="ECO:0000313" key="6">
    <source>
        <dbReference type="EMBL" id="RPA23525.1"/>
    </source>
</evidence>
<reference evidence="8" key="2">
    <citation type="submission" date="2018-11" db="EMBL/GenBank/DDBJ databases">
        <title>Shewanella sp. R106.</title>
        <authorList>
            <person name="Hwang Y.J."/>
            <person name="Hwang C.Y."/>
        </authorList>
    </citation>
    <scope>NUCLEOTIDE SEQUENCE [LARGE SCALE GENOMIC DNA]</scope>
    <source>
        <strain evidence="8">R106</strain>
    </source>
</reference>
<evidence type="ECO:0000313" key="7">
    <source>
        <dbReference type="Proteomes" id="UP000273778"/>
    </source>
</evidence>
<organism evidence="6 8">
    <name type="scientific">Shewanella psychromarinicola</name>
    <dbReference type="NCBI Taxonomy" id="2487742"/>
    <lineage>
        <taxon>Bacteria</taxon>
        <taxon>Pseudomonadati</taxon>
        <taxon>Pseudomonadota</taxon>
        <taxon>Gammaproteobacteria</taxon>
        <taxon>Alteromonadales</taxon>
        <taxon>Shewanellaceae</taxon>
        <taxon>Shewanella</taxon>
    </lineage>
</organism>
<accession>A0A3N4DC05</accession>
<comment type="cofactor">
    <cofactor evidence="1">
        <name>pyridoxal 5'-phosphate</name>
        <dbReference type="ChEBI" id="CHEBI:597326"/>
    </cofactor>
</comment>
<evidence type="ECO:0000256" key="4">
    <source>
        <dbReference type="PIRSR" id="PIRSR006278-2"/>
    </source>
</evidence>
<evidence type="ECO:0000256" key="2">
    <source>
        <dbReference type="ARBA" id="ARBA00008639"/>
    </source>
</evidence>
<comment type="similarity">
    <text evidence="2">Belongs to the ACC deaminase/D-cysteine desulfhydrase family.</text>
</comment>
<dbReference type="SUPFAM" id="SSF53686">
    <property type="entry name" value="Tryptophan synthase beta subunit-like PLP-dependent enzymes"/>
    <property type="match status" value="1"/>
</dbReference>
<evidence type="ECO:0000256" key="3">
    <source>
        <dbReference type="ARBA" id="ARBA00022898"/>
    </source>
</evidence>
<dbReference type="PANTHER" id="PTHR43780">
    <property type="entry name" value="1-AMINOCYCLOPROPANE-1-CARBOXYLATE DEAMINASE-RELATED"/>
    <property type="match status" value="1"/>
</dbReference>
<gene>
    <name evidence="6" type="ORF">EGC77_18400</name>
    <name evidence="5" type="ORF">EGC80_14355</name>
</gene>
<dbReference type="EMBL" id="CP034073">
    <property type="protein sequence ID" value="AZG35943.1"/>
    <property type="molecule type" value="Genomic_DNA"/>
</dbReference>
<dbReference type="InterPro" id="IPR027278">
    <property type="entry name" value="ACCD_DCysDesulf"/>
</dbReference>
<dbReference type="GO" id="GO:0019148">
    <property type="term" value="F:D-cysteine desulfhydrase activity"/>
    <property type="evidence" value="ECO:0007669"/>
    <property type="project" value="TreeGrafter"/>
</dbReference>
<dbReference type="Proteomes" id="UP000278855">
    <property type="component" value="Unassembled WGS sequence"/>
</dbReference>
<dbReference type="KEGG" id="spsr:EGC80_14355"/>
<dbReference type="PIRSF" id="PIRSF006278">
    <property type="entry name" value="ACCD_DCysDesulf"/>
    <property type="match status" value="1"/>
</dbReference>
<reference evidence="6" key="3">
    <citation type="submission" date="2018-11" db="EMBL/GenBank/DDBJ databases">
        <authorList>
            <person name="Hwang Y.J."/>
            <person name="Hwang C.Y."/>
        </authorList>
    </citation>
    <scope>NUCLEOTIDE SEQUENCE</scope>
    <source>
        <strain evidence="6">R106</strain>
    </source>
</reference>
<dbReference type="InterPro" id="IPR036052">
    <property type="entry name" value="TrpB-like_PALP_sf"/>
</dbReference>
<keyword evidence="7" id="KW-1185">Reference proteome</keyword>
<evidence type="ECO:0000313" key="5">
    <source>
        <dbReference type="EMBL" id="AZG35943.1"/>
    </source>
</evidence>
<name>A0A3N4DC05_9GAMM</name>
<dbReference type="Gene3D" id="3.40.50.1100">
    <property type="match status" value="2"/>
</dbReference>
<evidence type="ECO:0000256" key="1">
    <source>
        <dbReference type="ARBA" id="ARBA00001933"/>
    </source>
</evidence>
<dbReference type="OrthoDB" id="9801249at2"/>
<protein>
    <submittedName>
        <fullName evidence="6">1-aminocyclopropane-1-carboxylate deaminase/D-cysteine desulfhydrase</fullName>
    </submittedName>
</protein>